<comment type="function">
    <text evidence="9">Involved in pre-mRNA splicing and cell cycle progression. Required for the spliceosome assembly and initiation of the DNA replication.</text>
</comment>
<dbReference type="GO" id="GO:0000974">
    <property type="term" value="C:Prp19 complex"/>
    <property type="evidence" value="ECO:0007669"/>
    <property type="project" value="TreeGrafter"/>
</dbReference>
<dbReference type="SUPFAM" id="SSF48452">
    <property type="entry name" value="TPR-like"/>
    <property type="match status" value="4"/>
</dbReference>
<reference evidence="14" key="2">
    <citation type="submission" date="2023-05" db="EMBL/GenBank/DDBJ databases">
        <authorList>
            <consortium name="Lawrence Berkeley National Laboratory"/>
            <person name="Steindorff A."/>
            <person name="Hensen N."/>
            <person name="Bonometti L."/>
            <person name="Westerberg I."/>
            <person name="Brannstrom I.O."/>
            <person name="Guillou S."/>
            <person name="Cros-Aarteil S."/>
            <person name="Calhoun S."/>
            <person name="Haridas S."/>
            <person name="Kuo A."/>
            <person name="Mondo S."/>
            <person name="Pangilinan J."/>
            <person name="Riley R."/>
            <person name="Labutti K."/>
            <person name="Andreopoulos B."/>
            <person name="Lipzen A."/>
            <person name="Chen C."/>
            <person name="Yanf M."/>
            <person name="Daum C."/>
            <person name="Ng V."/>
            <person name="Clum A."/>
            <person name="Ohm R."/>
            <person name="Martin F."/>
            <person name="Silar P."/>
            <person name="Natvig D."/>
            <person name="Lalanne C."/>
            <person name="Gautier V."/>
            <person name="Ament-Velasquez S.L."/>
            <person name="Kruys A."/>
            <person name="Hutchinson M.I."/>
            <person name="Powell A.J."/>
            <person name="Barry K."/>
            <person name="Miller A.N."/>
            <person name="Grigoriev I.V."/>
            <person name="Debuchy R."/>
            <person name="Gladieux P."/>
            <person name="Thoren M.H."/>
            <person name="Johannesson H."/>
        </authorList>
    </citation>
    <scope>NUCLEOTIDE SEQUENCE</scope>
    <source>
        <strain evidence="14">PSN309</strain>
    </source>
</reference>
<evidence type="ECO:0000259" key="12">
    <source>
        <dbReference type="Pfam" id="PF23231"/>
    </source>
</evidence>
<keyword evidence="8" id="KW-0539">Nucleus</keyword>
<sequence>MESSRGPPRVKNKAAAPVQISAEQLLREAVDRQEVSLQKPTQRFADLEELKEYQGRKRREFEDYVRRNRVRLANWLQYAQWELEQKELARARSVFERALDVHPNNTQLWIRYIEAEIKSRNINHARNLLDRAVTRLPRISSLWYKYLYVMEMLGDIPGTRQVFDRWMQWHPDENAWAAYIRLEKRYGEFDRAREIFRAFTSVHPEPRTWLKWAKFEEEHGTTDLVREVFQTAIQTIAELLGDDAVDERIFIAFARYEARLGEHERARAIYKFGLDNLPRSKSMNLHAQYTTFEKQFGDREGVEDVILTKRRRLYEEQVRENPKNYDVWFDFARLEESGGDHDRIRETYERAIAQVPPTQEKRHWRRYIFLFLFYAIWEEREAEDIERARQIYDTCLKLIPHKKFTFAKIWVAKAHFEIRQGQLTTARKTLGKAIGMCPKDKIFKEYILLEQKLYEFERCRTLYEKHVIFNPANCQTWIKWAEIERGLDDLERTRAIFELAVNQPVLDMPEVVWKAYIDFEEEEGEYERTRALYERLLEKADHPKVWISYAQFEINAPEQGEGEEEEEEEEERPVSEEAKLRARKIFERANKSMKERDLKAERVSLLNAWREFERTHGSAEDIEKVQKQMPRKTKKKRKLDDDTWEEYVDYIFPADDQQTKNLSNILAMASAWKQQTGGNIAAAGDGGAGSGA</sequence>
<protein>
    <recommendedName>
        <fullName evidence="16">Pre-mRNA-splicing factor CLF1</fullName>
    </recommendedName>
</protein>
<dbReference type="Pfam" id="PF23231">
    <property type="entry name" value="HAT_Syf1_CNRKL1_C"/>
    <property type="match status" value="2"/>
</dbReference>
<reference evidence="14" key="1">
    <citation type="journal article" date="2023" name="Mol. Phylogenet. Evol.">
        <title>Genome-scale phylogeny and comparative genomics of the fungal order Sordariales.</title>
        <authorList>
            <person name="Hensen N."/>
            <person name="Bonometti L."/>
            <person name="Westerberg I."/>
            <person name="Brannstrom I.O."/>
            <person name="Guillou S."/>
            <person name="Cros-Aarteil S."/>
            <person name="Calhoun S."/>
            <person name="Haridas S."/>
            <person name="Kuo A."/>
            <person name="Mondo S."/>
            <person name="Pangilinan J."/>
            <person name="Riley R."/>
            <person name="LaButti K."/>
            <person name="Andreopoulos B."/>
            <person name="Lipzen A."/>
            <person name="Chen C."/>
            <person name="Yan M."/>
            <person name="Daum C."/>
            <person name="Ng V."/>
            <person name="Clum A."/>
            <person name="Steindorff A."/>
            <person name="Ohm R.A."/>
            <person name="Martin F."/>
            <person name="Silar P."/>
            <person name="Natvig D.O."/>
            <person name="Lalanne C."/>
            <person name="Gautier V."/>
            <person name="Ament-Velasquez S.L."/>
            <person name="Kruys A."/>
            <person name="Hutchinson M.I."/>
            <person name="Powell A.J."/>
            <person name="Barry K."/>
            <person name="Miller A.N."/>
            <person name="Grigoriev I.V."/>
            <person name="Debuchy R."/>
            <person name="Gladieux P."/>
            <person name="Hiltunen Thoren M."/>
            <person name="Johannesson H."/>
        </authorList>
    </citation>
    <scope>NUCLEOTIDE SEQUENCE</scope>
    <source>
        <strain evidence="14">PSN309</strain>
    </source>
</reference>
<feature type="region of interest" description="Disordered" evidence="11">
    <location>
        <begin position="557"/>
        <end position="577"/>
    </location>
</feature>
<dbReference type="InterPro" id="IPR019734">
    <property type="entry name" value="TPR_rpt"/>
</dbReference>
<dbReference type="Pfam" id="PF23233">
    <property type="entry name" value="HAT_Syf1_CNRKL1_N"/>
    <property type="match status" value="1"/>
</dbReference>
<comment type="similarity">
    <text evidence="2">Belongs to the crooked-neck family.</text>
</comment>
<evidence type="ECO:0000256" key="5">
    <source>
        <dbReference type="ARBA" id="ARBA00022728"/>
    </source>
</evidence>
<evidence type="ECO:0000256" key="10">
    <source>
        <dbReference type="PROSITE-ProRule" id="PRU00339"/>
    </source>
</evidence>
<dbReference type="GO" id="GO:0071011">
    <property type="term" value="C:precatalytic spliceosome"/>
    <property type="evidence" value="ECO:0007669"/>
    <property type="project" value="TreeGrafter"/>
</dbReference>
<evidence type="ECO:0000259" key="13">
    <source>
        <dbReference type="Pfam" id="PF23233"/>
    </source>
</evidence>
<keyword evidence="4" id="KW-0507">mRNA processing</keyword>
<dbReference type="InterPro" id="IPR055433">
    <property type="entry name" value="HAT_Syf1-like_N"/>
</dbReference>
<evidence type="ECO:0000256" key="4">
    <source>
        <dbReference type="ARBA" id="ARBA00022664"/>
    </source>
</evidence>
<keyword evidence="15" id="KW-1185">Reference proteome</keyword>
<evidence type="ECO:0000256" key="2">
    <source>
        <dbReference type="ARBA" id="ARBA00008644"/>
    </source>
</evidence>
<proteinExistence type="inferred from homology"/>
<evidence type="ECO:0000256" key="6">
    <source>
        <dbReference type="ARBA" id="ARBA00022737"/>
    </source>
</evidence>
<dbReference type="Proteomes" id="UP001302126">
    <property type="component" value="Unassembled WGS sequence"/>
</dbReference>
<evidence type="ECO:0000256" key="1">
    <source>
        <dbReference type="ARBA" id="ARBA00004123"/>
    </source>
</evidence>
<comment type="subunit">
    <text evidence="3">Associated with the spliceosome.</text>
</comment>
<dbReference type="GO" id="GO:0071014">
    <property type="term" value="C:post-mRNA release spliceosomal complex"/>
    <property type="evidence" value="ECO:0007669"/>
    <property type="project" value="TreeGrafter"/>
</dbReference>
<dbReference type="PANTHER" id="PTHR11246">
    <property type="entry name" value="PRE-MRNA SPLICING FACTOR"/>
    <property type="match status" value="1"/>
</dbReference>
<dbReference type="Pfam" id="PF23241">
    <property type="entry name" value="HAT_PRP39_C"/>
    <property type="match status" value="1"/>
</dbReference>
<feature type="domain" description="Pre-mRNA-splicing factor Syf1-like N-terminal HAT-repeats" evidence="13">
    <location>
        <begin position="60"/>
        <end position="205"/>
    </location>
</feature>
<evidence type="ECO:0000256" key="9">
    <source>
        <dbReference type="ARBA" id="ARBA00037040"/>
    </source>
</evidence>
<feature type="compositionally biased region" description="Acidic residues" evidence="11">
    <location>
        <begin position="560"/>
        <end position="571"/>
    </location>
</feature>
<accession>A0AAN7AL20</accession>
<dbReference type="Gene3D" id="1.25.40.10">
    <property type="entry name" value="Tetratricopeptide repeat domain"/>
    <property type="match status" value="3"/>
</dbReference>
<evidence type="ECO:0000256" key="3">
    <source>
        <dbReference type="ARBA" id="ARBA00011524"/>
    </source>
</evidence>
<evidence type="ECO:0000313" key="14">
    <source>
        <dbReference type="EMBL" id="KAK4192651.1"/>
    </source>
</evidence>
<dbReference type="FunFam" id="1.25.40.10:FF:000269">
    <property type="entry name" value="Crooked neck pre-mRNA-splicing factor 1"/>
    <property type="match status" value="1"/>
</dbReference>
<evidence type="ECO:0000256" key="11">
    <source>
        <dbReference type="SAM" id="MobiDB-lite"/>
    </source>
</evidence>
<keyword evidence="6" id="KW-0677">Repeat</keyword>
<evidence type="ECO:0000256" key="8">
    <source>
        <dbReference type="ARBA" id="ARBA00023242"/>
    </source>
</evidence>
<evidence type="ECO:0000313" key="15">
    <source>
        <dbReference type="Proteomes" id="UP001302126"/>
    </source>
</evidence>
<feature type="domain" description="Pre-mRNA-splicing factor Syf1/CRNKL1-like C-terminal HAT-repeats" evidence="12">
    <location>
        <begin position="225"/>
        <end position="310"/>
    </location>
</feature>
<feature type="repeat" description="TPR" evidence="10">
    <location>
        <begin position="72"/>
        <end position="105"/>
    </location>
</feature>
<dbReference type="AlphaFoldDB" id="A0AAN7AL20"/>
<feature type="domain" description="Pre-mRNA-splicing factor Syf1/CRNKL1-like C-terminal HAT-repeats" evidence="12">
    <location>
        <begin position="379"/>
        <end position="501"/>
    </location>
</feature>
<dbReference type="SMART" id="SM00386">
    <property type="entry name" value="HAT"/>
    <property type="match status" value="16"/>
</dbReference>
<dbReference type="FunFam" id="1.25.40.10:FF:000048">
    <property type="entry name" value="Cell cycle control protein"/>
    <property type="match status" value="1"/>
</dbReference>
<dbReference type="EMBL" id="MU864353">
    <property type="protein sequence ID" value="KAK4192651.1"/>
    <property type="molecule type" value="Genomic_DNA"/>
</dbReference>
<gene>
    <name evidence="14" type="ORF">QBC35DRAFT_519799</name>
</gene>
<name>A0AAN7AL20_9PEZI</name>
<dbReference type="InterPro" id="IPR003107">
    <property type="entry name" value="HAT"/>
</dbReference>
<dbReference type="InterPro" id="IPR055430">
    <property type="entry name" value="HAT_Syf1_CNRKL1_C"/>
</dbReference>
<dbReference type="PROSITE" id="PS50005">
    <property type="entry name" value="TPR"/>
    <property type="match status" value="1"/>
</dbReference>
<dbReference type="InterPro" id="IPR045075">
    <property type="entry name" value="Syf1-like"/>
</dbReference>
<dbReference type="PANTHER" id="PTHR11246:SF3">
    <property type="entry name" value="CROOKED NECK-LIKE PROTEIN 1"/>
    <property type="match status" value="1"/>
</dbReference>
<keyword evidence="7" id="KW-0508">mRNA splicing</keyword>
<dbReference type="InterPro" id="IPR011990">
    <property type="entry name" value="TPR-like_helical_dom_sf"/>
</dbReference>
<dbReference type="InterPro" id="IPR059164">
    <property type="entry name" value="HAT_PRP39_C"/>
</dbReference>
<dbReference type="GO" id="GO:0071007">
    <property type="term" value="C:U2-type catalytic step 2 spliceosome"/>
    <property type="evidence" value="ECO:0007669"/>
    <property type="project" value="TreeGrafter"/>
</dbReference>
<comment type="subcellular location">
    <subcellularLocation>
        <location evidence="1">Nucleus</location>
    </subcellularLocation>
</comment>
<keyword evidence="5" id="KW-0747">Spliceosome</keyword>
<comment type="caution">
    <text evidence="14">The sequence shown here is derived from an EMBL/GenBank/DDBJ whole genome shotgun (WGS) entry which is preliminary data.</text>
</comment>
<evidence type="ECO:0000256" key="7">
    <source>
        <dbReference type="ARBA" id="ARBA00023187"/>
    </source>
</evidence>
<dbReference type="GO" id="GO:0000245">
    <property type="term" value="P:spliceosomal complex assembly"/>
    <property type="evidence" value="ECO:0007669"/>
    <property type="project" value="TreeGrafter"/>
</dbReference>
<keyword evidence="10" id="KW-0802">TPR repeat</keyword>
<dbReference type="FunFam" id="1.25.40.10:FF:000306">
    <property type="entry name" value="Cell cycle control protein cwf4"/>
    <property type="match status" value="1"/>
</dbReference>
<organism evidence="14 15">
    <name type="scientific">Podospora australis</name>
    <dbReference type="NCBI Taxonomy" id="1536484"/>
    <lineage>
        <taxon>Eukaryota</taxon>
        <taxon>Fungi</taxon>
        <taxon>Dikarya</taxon>
        <taxon>Ascomycota</taxon>
        <taxon>Pezizomycotina</taxon>
        <taxon>Sordariomycetes</taxon>
        <taxon>Sordariomycetidae</taxon>
        <taxon>Sordariales</taxon>
        <taxon>Podosporaceae</taxon>
        <taxon>Podospora</taxon>
    </lineage>
</organism>
<evidence type="ECO:0008006" key="16">
    <source>
        <dbReference type="Google" id="ProtNLM"/>
    </source>
</evidence>